<evidence type="ECO:0000313" key="2">
    <source>
        <dbReference type="EMBL" id="JAD91109.1"/>
    </source>
</evidence>
<accession>A0A0A9I0K1</accession>
<reference evidence="2" key="1">
    <citation type="submission" date="2014-09" db="EMBL/GenBank/DDBJ databases">
        <authorList>
            <person name="Magalhaes I.L.F."/>
            <person name="Oliveira U."/>
            <person name="Santos F.R."/>
            <person name="Vidigal T.H.D.A."/>
            <person name="Brescovit A.D."/>
            <person name="Santos A.J."/>
        </authorList>
    </citation>
    <scope>NUCLEOTIDE SEQUENCE</scope>
    <source>
        <tissue evidence="2">Shoot tissue taken approximately 20 cm above the soil surface</tissue>
    </source>
</reference>
<protein>
    <submittedName>
        <fullName evidence="2">Uncharacterized protein</fullName>
    </submittedName>
</protein>
<dbReference type="EMBL" id="GBRH01206786">
    <property type="protein sequence ID" value="JAD91109.1"/>
    <property type="molecule type" value="Transcribed_RNA"/>
</dbReference>
<name>A0A0A9I0K1_ARUDO</name>
<organism evidence="2">
    <name type="scientific">Arundo donax</name>
    <name type="common">Giant reed</name>
    <name type="synonym">Donax arundinaceus</name>
    <dbReference type="NCBI Taxonomy" id="35708"/>
    <lineage>
        <taxon>Eukaryota</taxon>
        <taxon>Viridiplantae</taxon>
        <taxon>Streptophyta</taxon>
        <taxon>Embryophyta</taxon>
        <taxon>Tracheophyta</taxon>
        <taxon>Spermatophyta</taxon>
        <taxon>Magnoliopsida</taxon>
        <taxon>Liliopsida</taxon>
        <taxon>Poales</taxon>
        <taxon>Poaceae</taxon>
        <taxon>PACMAD clade</taxon>
        <taxon>Arundinoideae</taxon>
        <taxon>Arundineae</taxon>
        <taxon>Arundo</taxon>
    </lineage>
</organism>
<evidence type="ECO:0000256" key="1">
    <source>
        <dbReference type="SAM" id="MobiDB-lite"/>
    </source>
</evidence>
<feature type="compositionally biased region" description="Basic residues" evidence="1">
    <location>
        <begin position="35"/>
        <end position="55"/>
    </location>
</feature>
<reference evidence="2" key="2">
    <citation type="journal article" date="2015" name="Data Brief">
        <title>Shoot transcriptome of the giant reed, Arundo donax.</title>
        <authorList>
            <person name="Barrero R.A."/>
            <person name="Guerrero F.D."/>
            <person name="Moolhuijzen P."/>
            <person name="Goolsby J.A."/>
            <person name="Tidwell J."/>
            <person name="Bellgard S.E."/>
            <person name="Bellgard M.I."/>
        </authorList>
    </citation>
    <scope>NUCLEOTIDE SEQUENCE</scope>
    <source>
        <tissue evidence="2">Shoot tissue taken approximately 20 cm above the soil surface</tissue>
    </source>
</reference>
<feature type="region of interest" description="Disordered" evidence="1">
    <location>
        <begin position="1"/>
        <end position="64"/>
    </location>
</feature>
<sequence>MPRSPGSSRRLLLHVSRPSESLAPPPWPCRSRAATSRRRAPAPARTTRRPPRRGSQRPLGYAPR</sequence>
<dbReference type="AlphaFoldDB" id="A0A0A9I0K1"/>
<proteinExistence type="predicted"/>